<name>A0A8S5MQ82_9CAUD</name>
<evidence type="ECO:0000313" key="1">
    <source>
        <dbReference type="EMBL" id="DAD84533.1"/>
    </source>
</evidence>
<sequence>MEVFAHVSRPKIRHLEASKPRITKALIHVAIDHTY</sequence>
<dbReference type="EMBL" id="BK014961">
    <property type="protein sequence ID" value="DAD84533.1"/>
    <property type="molecule type" value="Genomic_DNA"/>
</dbReference>
<protein>
    <submittedName>
        <fullName evidence="1">Uncharacterized protein</fullName>
    </submittedName>
</protein>
<accession>A0A8S5MQ82</accession>
<proteinExistence type="predicted"/>
<reference evidence="1" key="1">
    <citation type="journal article" date="2021" name="Proc. Natl. Acad. Sci. U.S.A.">
        <title>A Catalog of Tens of Thousands of Viruses from Human Metagenomes Reveals Hidden Associations with Chronic Diseases.</title>
        <authorList>
            <person name="Tisza M.J."/>
            <person name="Buck C.B."/>
        </authorList>
    </citation>
    <scope>NUCLEOTIDE SEQUENCE</scope>
    <source>
        <strain evidence="1">CtA4S13</strain>
    </source>
</reference>
<organism evidence="1">
    <name type="scientific">Siphoviridae sp. ctA4S13</name>
    <dbReference type="NCBI Taxonomy" id="2826179"/>
    <lineage>
        <taxon>Viruses</taxon>
        <taxon>Duplodnaviria</taxon>
        <taxon>Heunggongvirae</taxon>
        <taxon>Uroviricota</taxon>
        <taxon>Caudoviricetes</taxon>
    </lineage>
</organism>